<evidence type="ECO:0000313" key="4">
    <source>
        <dbReference type="Proteomes" id="UP001152803"/>
    </source>
</evidence>
<dbReference type="AlphaFoldDB" id="A0A9Q1HZ31"/>
<keyword evidence="4" id="KW-1185">Reference proteome</keyword>
<dbReference type="Proteomes" id="UP001152803">
    <property type="component" value="Unassembled WGS sequence"/>
</dbReference>
<dbReference type="InterPro" id="IPR055088">
    <property type="entry name" value="Fibulin_C"/>
</dbReference>
<name>A0A9Q1HZ31_CONCO</name>
<comment type="caution">
    <text evidence="3">The sequence shown here is derived from an EMBL/GenBank/DDBJ whole genome shotgun (WGS) entry which is preliminary data.</text>
</comment>
<proteinExistence type="predicted"/>
<organism evidence="3 4">
    <name type="scientific">Conger conger</name>
    <name type="common">Conger eel</name>
    <name type="synonym">Muraena conger</name>
    <dbReference type="NCBI Taxonomy" id="82655"/>
    <lineage>
        <taxon>Eukaryota</taxon>
        <taxon>Metazoa</taxon>
        <taxon>Chordata</taxon>
        <taxon>Craniata</taxon>
        <taxon>Vertebrata</taxon>
        <taxon>Euteleostomi</taxon>
        <taxon>Actinopterygii</taxon>
        <taxon>Neopterygii</taxon>
        <taxon>Teleostei</taxon>
        <taxon>Anguilliformes</taxon>
        <taxon>Congridae</taxon>
        <taxon>Conger</taxon>
    </lineage>
</organism>
<evidence type="ECO:0000256" key="1">
    <source>
        <dbReference type="ARBA" id="ARBA00022737"/>
    </source>
</evidence>
<dbReference type="OrthoDB" id="4062651at2759"/>
<feature type="domain" description="Fibulin C-terminal Ig-like" evidence="2">
    <location>
        <begin position="39"/>
        <end position="144"/>
    </location>
</feature>
<keyword evidence="1" id="KW-0677">Repeat</keyword>
<reference evidence="3" key="1">
    <citation type="journal article" date="2023" name="Science">
        <title>Genome structures resolve the early diversification of teleost fishes.</title>
        <authorList>
            <person name="Parey E."/>
            <person name="Louis A."/>
            <person name="Montfort J."/>
            <person name="Bouchez O."/>
            <person name="Roques C."/>
            <person name="Iampietro C."/>
            <person name="Lluch J."/>
            <person name="Castinel A."/>
            <person name="Donnadieu C."/>
            <person name="Desvignes T."/>
            <person name="Floi Bucao C."/>
            <person name="Jouanno E."/>
            <person name="Wen M."/>
            <person name="Mejri S."/>
            <person name="Dirks R."/>
            <person name="Jansen H."/>
            <person name="Henkel C."/>
            <person name="Chen W.J."/>
            <person name="Zahm M."/>
            <person name="Cabau C."/>
            <person name="Klopp C."/>
            <person name="Thompson A.W."/>
            <person name="Robinson-Rechavi M."/>
            <person name="Braasch I."/>
            <person name="Lecointre G."/>
            <person name="Bobe J."/>
            <person name="Postlethwait J.H."/>
            <person name="Berthelot C."/>
            <person name="Roest Crollius H."/>
            <person name="Guiguen Y."/>
        </authorList>
    </citation>
    <scope>NUCLEOTIDE SEQUENCE</scope>
    <source>
        <strain evidence="3">Concon-B</strain>
    </source>
</reference>
<dbReference type="Pfam" id="PF22914">
    <property type="entry name" value="Fibulin_C"/>
    <property type="match status" value="1"/>
</dbReference>
<evidence type="ECO:0000259" key="2">
    <source>
        <dbReference type="Pfam" id="PF22914"/>
    </source>
</evidence>
<gene>
    <name evidence="3" type="ORF">COCON_G00124240</name>
</gene>
<evidence type="ECO:0000313" key="3">
    <source>
        <dbReference type="EMBL" id="KAJ8269817.1"/>
    </source>
</evidence>
<sequence length="147" mass="16049">MHSCGGGGEGRSQGSPADTVRCGKSCLPNDIACILDPVHSISHTFISLPTFREEPLLEEIVFLRTASPAQASSSDIIFNILEGNLLGSFDIIKRFENERIVGVVRQVRPVTGPVDLVLKLALNYVSSGIVSHQNIISVHIFISEFWF</sequence>
<dbReference type="EMBL" id="JAFJMO010000008">
    <property type="protein sequence ID" value="KAJ8269817.1"/>
    <property type="molecule type" value="Genomic_DNA"/>
</dbReference>
<accession>A0A9Q1HZ31</accession>
<protein>
    <recommendedName>
        <fullName evidence="2">Fibulin C-terminal Ig-like domain-containing protein</fullName>
    </recommendedName>
</protein>